<evidence type="ECO:0000259" key="8">
    <source>
        <dbReference type="Pfam" id="PF00892"/>
    </source>
</evidence>
<dbReference type="RefSeq" id="WP_141372316.1">
    <property type="nucleotide sequence ID" value="NZ_BJLR01000018.1"/>
</dbReference>
<feature type="transmembrane region" description="Helical" evidence="7">
    <location>
        <begin position="213"/>
        <end position="233"/>
    </location>
</feature>
<keyword evidence="3 7" id="KW-0812">Transmembrane</keyword>
<evidence type="ECO:0000256" key="2">
    <source>
        <dbReference type="ARBA" id="ARBA00007362"/>
    </source>
</evidence>
<dbReference type="InterPro" id="IPR000620">
    <property type="entry name" value="EamA_dom"/>
</dbReference>
<feature type="transmembrane region" description="Helical" evidence="7">
    <location>
        <begin position="174"/>
        <end position="193"/>
    </location>
</feature>
<dbReference type="Proteomes" id="UP000317046">
    <property type="component" value="Unassembled WGS sequence"/>
</dbReference>
<comment type="similarity">
    <text evidence="2">Belongs to the EamA transporter family.</text>
</comment>
<keyword evidence="4 7" id="KW-1133">Transmembrane helix</keyword>
<evidence type="ECO:0000256" key="6">
    <source>
        <dbReference type="SAM" id="MobiDB-lite"/>
    </source>
</evidence>
<feature type="compositionally biased region" description="Low complexity" evidence="6">
    <location>
        <begin position="355"/>
        <end position="364"/>
    </location>
</feature>
<dbReference type="GO" id="GO:0016020">
    <property type="term" value="C:membrane"/>
    <property type="evidence" value="ECO:0007669"/>
    <property type="project" value="UniProtKB-SubCell"/>
</dbReference>
<dbReference type="EMBL" id="BJLR01000018">
    <property type="protein sequence ID" value="GEA88145.1"/>
    <property type="molecule type" value="Genomic_DNA"/>
</dbReference>
<keyword evidence="10" id="KW-1185">Reference proteome</keyword>
<keyword evidence="5 7" id="KW-0472">Membrane</keyword>
<feature type="transmembrane region" description="Helical" evidence="7">
    <location>
        <begin position="141"/>
        <end position="162"/>
    </location>
</feature>
<dbReference type="InterPro" id="IPR037185">
    <property type="entry name" value="EmrE-like"/>
</dbReference>
<feature type="compositionally biased region" description="Low complexity" evidence="6">
    <location>
        <begin position="338"/>
        <end position="348"/>
    </location>
</feature>
<feature type="domain" description="EamA" evidence="8">
    <location>
        <begin position="7"/>
        <end position="130"/>
    </location>
</feature>
<dbReference type="AlphaFoldDB" id="A0A4Y3KY57"/>
<feature type="transmembrane region" description="Helical" evidence="7">
    <location>
        <begin position="270"/>
        <end position="287"/>
    </location>
</feature>
<dbReference type="SUPFAM" id="SSF103481">
    <property type="entry name" value="Multidrug resistance efflux transporter EmrE"/>
    <property type="match status" value="2"/>
</dbReference>
<dbReference type="Gene3D" id="1.10.3730.20">
    <property type="match status" value="1"/>
</dbReference>
<evidence type="ECO:0000313" key="9">
    <source>
        <dbReference type="EMBL" id="GEA88145.1"/>
    </source>
</evidence>
<feature type="domain" description="EamA" evidence="8">
    <location>
        <begin position="145"/>
        <end position="285"/>
    </location>
</feature>
<feature type="transmembrane region" description="Helical" evidence="7">
    <location>
        <begin position="58"/>
        <end position="80"/>
    </location>
</feature>
<feature type="transmembrane region" description="Helical" evidence="7">
    <location>
        <begin position="32"/>
        <end position="51"/>
    </location>
</feature>
<evidence type="ECO:0000256" key="5">
    <source>
        <dbReference type="ARBA" id="ARBA00023136"/>
    </source>
</evidence>
<sequence length="364" mass="37003">MPPRDRLLAAVVALTWGLNFTAIHVSLEHFPPFFLAALRFAVLAVPTILLVPRPAVPWRWILGYGLGFGILQFAFLYLAMDAGMPTGLASLVLQSSAPFTVVLGAVWLRERLSARQGVGIALAVLGLAGIAVHRAELGGSATLLPVLLTLCGGLGWAFGNVCNRQARSGSPLALLLWMSVVPPLPMLALALVVDGPAAIGTSLTTLGTPVGLLALAGLTYTVLVATLLGTGLWTALMSRHPSSTVAPFSMLVPVVGVAASWLLLREPTPVVELALGTLVVGGVLLGSSGPRRAAPARDAAPGTVAGGTPAVAGADGRDHDRTVKSVPAAADGLDHARAAAGTPAAVGGPDRPHAAEASPAAAVR</sequence>
<feature type="transmembrane region" description="Helical" evidence="7">
    <location>
        <begin position="245"/>
        <end position="264"/>
    </location>
</feature>
<dbReference type="PANTHER" id="PTHR32322">
    <property type="entry name" value="INNER MEMBRANE TRANSPORTER"/>
    <property type="match status" value="1"/>
</dbReference>
<accession>A0A4Y3KY57</accession>
<comment type="caution">
    <text evidence="9">The sequence shown here is derived from an EMBL/GenBank/DDBJ whole genome shotgun (WGS) entry which is preliminary data.</text>
</comment>
<evidence type="ECO:0000313" key="10">
    <source>
        <dbReference type="Proteomes" id="UP000317046"/>
    </source>
</evidence>
<protein>
    <submittedName>
        <fullName evidence="9">Membrane protein</fullName>
    </submittedName>
</protein>
<comment type="subcellular location">
    <subcellularLocation>
        <location evidence="1">Membrane</location>
        <topology evidence="1">Multi-pass membrane protein</topology>
    </subcellularLocation>
</comment>
<evidence type="ECO:0000256" key="3">
    <source>
        <dbReference type="ARBA" id="ARBA00022692"/>
    </source>
</evidence>
<feature type="transmembrane region" description="Helical" evidence="7">
    <location>
        <begin position="86"/>
        <end position="108"/>
    </location>
</feature>
<dbReference type="InterPro" id="IPR050638">
    <property type="entry name" value="AA-Vitamin_Transporters"/>
</dbReference>
<feature type="transmembrane region" description="Helical" evidence="7">
    <location>
        <begin position="117"/>
        <end position="135"/>
    </location>
</feature>
<organism evidence="9 10">
    <name type="scientific">Cellulomonas cellasea</name>
    <dbReference type="NCBI Taxonomy" id="43670"/>
    <lineage>
        <taxon>Bacteria</taxon>
        <taxon>Bacillati</taxon>
        <taxon>Actinomycetota</taxon>
        <taxon>Actinomycetes</taxon>
        <taxon>Micrococcales</taxon>
        <taxon>Cellulomonadaceae</taxon>
        <taxon>Cellulomonas</taxon>
    </lineage>
</organism>
<gene>
    <name evidence="9" type="ORF">CCE01nite_20940</name>
</gene>
<proteinExistence type="inferred from homology"/>
<evidence type="ECO:0000256" key="7">
    <source>
        <dbReference type="SAM" id="Phobius"/>
    </source>
</evidence>
<evidence type="ECO:0000256" key="4">
    <source>
        <dbReference type="ARBA" id="ARBA00022989"/>
    </source>
</evidence>
<evidence type="ECO:0000256" key="1">
    <source>
        <dbReference type="ARBA" id="ARBA00004141"/>
    </source>
</evidence>
<name>A0A4Y3KY57_9CELL</name>
<dbReference type="PANTHER" id="PTHR32322:SF9">
    <property type="entry name" value="AMINO-ACID METABOLITE EFFLUX PUMP-RELATED"/>
    <property type="match status" value="1"/>
</dbReference>
<feature type="region of interest" description="Disordered" evidence="6">
    <location>
        <begin position="291"/>
        <end position="364"/>
    </location>
</feature>
<reference evidence="9" key="1">
    <citation type="submission" date="2019-06" db="EMBL/GenBank/DDBJ databases">
        <title>Whole genome shotgun sequence of Cellulomonas cellasea NBRC 3753.</title>
        <authorList>
            <person name="Hosoyama A."/>
            <person name="Uohara A."/>
            <person name="Ohji S."/>
            <person name="Ichikawa N."/>
        </authorList>
    </citation>
    <scope>NUCLEOTIDE SEQUENCE [LARGE SCALE GENOMIC DNA]</scope>
    <source>
        <strain evidence="9">NBRC 3753</strain>
    </source>
</reference>
<feature type="compositionally biased region" description="Low complexity" evidence="6">
    <location>
        <begin position="291"/>
        <end position="314"/>
    </location>
</feature>
<dbReference type="Pfam" id="PF00892">
    <property type="entry name" value="EamA"/>
    <property type="match status" value="2"/>
</dbReference>